<sequence length="85" mass="9667">MLETNDMQRLLKTFGISGGFGHTDESCYSFNDQYEARIDKGYGREQGRGSGKAVVGWLRLKAALRWGIFIRKKAAERKPQIVEID</sequence>
<proteinExistence type="predicted"/>
<comment type="caution">
    <text evidence="1">The sequence shown here is derived from an EMBL/GenBank/DDBJ whole genome shotgun (WGS) entry which is preliminary data.</text>
</comment>
<dbReference type="AlphaFoldDB" id="A0ABD1AUQ6"/>
<organism evidence="1 2">
    <name type="scientific">Cardamine amara subsp. amara</name>
    <dbReference type="NCBI Taxonomy" id="228776"/>
    <lineage>
        <taxon>Eukaryota</taxon>
        <taxon>Viridiplantae</taxon>
        <taxon>Streptophyta</taxon>
        <taxon>Embryophyta</taxon>
        <taxon>Tracheophyta</taxon>
        <taxon>Spermatophyta</taxon>
        <taxon>Magnoliopsida</taxon>
        <taxon>eudicotyledons</taxon>
        <taxon>Gunneridae</taxon>
        <taxon>Pentapetalae</taxon>
        <taxon>rosids</taxon>
        <taxon>malvids</taxon>
        <taxon>Brassicales</taxon>
        <taxon>Brassicaceae</taxon>
        <taxon>Cardamineae</taxon>
        <taxon>Cardamine</taxon>
    </lineage>
</organism>
<reference evidence="1 2" key="1">
    <citation type="submission" date="2024-04" db="EMBL/GenBank/DDBJ databases">
        <title>Genome assembly C_amara_ONT_v2.</title>
        <authorList>
            <person name="Yant L."/>
            <person name="Moore C."/>
            <person name="Slenker M."/>
        </authorList>
    </citation>
    <scope>NUCLEOTIDE SEQUENCE [LARGE SCALE GENOMIC DNA]</scope>
    <source>
        <tissue evidence="1">Leaf</tissue>
    </source>
</reference>
<gene>
    <name evidence="1" type="ORF">V5N11_006808</name>
</gene>
<name>A0ABD1AUQ6_CARAN</name>
<dbReference type="Proteomes" id="UP001558713">
    <property type="component" value="Unassembled WGS sequence"/>
</dbReference>
<protein>
    <submittedName>
        <fullName evidence="1">Calmodulin-binding protein 60 F</fullName>
    </submittedName>
</protein>
<dbReference type="EMBL" id="JBANAX010000394">
    <property type="protein sequence ID" value="KAL1210483.1"/>
    <property type="molecule type" value="Genomic_DNA"/>
</dbReference>
<keyword evidence="2" id="KW-1185">Reference proteome</keyword>
<accession>A0ABD1AUQ6</accession>
<evidence type="ECO:0000313" key="1">
    <source>
        <dbReference type="EMBL" id="KAL1210483.1"/>
    </source>
</evidence>
<evidence type="ECO:0000313" key="2">
    <source>
        <dbReference type="Proteomes" id="UP001558713"/>
    </source>
</evidence>